<name>A0A1I7GT87_9BACL</name>
<keyword evidence="7" id="KW-1185">Reference proteome</keyword>
<accession>A0A1I7GT87</accession>
<dbReference type="Gene3D" id="1.20.1090.10">
    <property type="entry name" value="Dehydroquinate synthase-like - alpha domain"/>
    <property type="match status" value="1"/>
</dbReference>
<evidence type="ECO:0000313" key="6">
    <source>
        <dbReference type="EMBL" id="SFU51673.1"/>
    </source>
</evidence>
<gene>
    <name evidence="6" type="ORF">SAMN05421543_10351</name>
</gene>
<dbReference type="InterPro" id="IPR039697">
    <property type="entry name" value="Alcohol_dehydrogenase_Fe"/>
</dbReference>
<evidence type="ECO:0000256" key="1">
    <source>
        <dbReference type="ARBA" id="ARBA00007358"/>
    </source>
</evidence>
<dbReference type="RefSeq" id="WP_074949847.1">
    <property type="nucleotide sequence ID" value="NZ_FPBV01000003.1"/>
</dbReference>
<dbReference type="STRING" id="392015.SAMN05421543_10351"/>
<evidence type="ECO:0000256" key="2">
    <source>
        <dbReference type="ARBA" id="ARBA00023002"/>
    </source>
</evidence>
<evidence type="ECO:0000256" key="3">
    <source>
        <dbReference type="ARBA" id="ARBA00023027"/>
    </source>
</evidence>
<dbReference type="GO" id="GO:0004022">
    <property type="term" value="F:alcohol dehydrogenase (NAD+) activity"/>
    <property type="evidence" value="ECO:0007669"/>
    <property type="project" value="UniProtKB-ARBA"/>
</dbReference>
<dbReference type="eggNOG" id="COG1454">
    <property type="taxonomic scope" value="Bacteria"/>
</dbReference>
<dbReference type="PANTHER" id="PTHR11496">
    <property type="entry name" value="ALCOHOL DEHYDROGENASE"/>
    <property type="match status" value="1"/>
</dbReference>
<dbReference type="Proteomes" id="UP000183508">
    <property type="component" value="Unassembled WGS sequence"/>
</dbReference>
<dbReference type="Pfam" id="PF00465">
    <property type="entry name" value="Fe-ADH"/>
    <property type="match status" value="1"/>
</dbReference>
<dbReference type="PANTHER" id="PTHR11496:SF102">
    <property type="entry name" value="ALCOHOL DEHYDROGENASE 4"/>
    <property type="match status" value="1"/>
</dbReference>
<dbReference type="InterPro" id="IPR001670">
    <property type="entry name" value="ADH_Fe/GldA"/>
</dbReference>
<dbReference type="GO" id="GO:0046872">
    <property type="term" value="F:metal ion binding"/>
    <property type="evidence" value="ECO:0007669"/>
    <property type="project" value="InterPro"/>
</dbReference>
<evidence type="ECO:0000259" key="5">
    <source>
        <dbReference type="Pfam" id="PF25137"/>
    </source>
</evidence>
<protein>
    <submittedName>
        <fullName evidence="6">Alcohol dehydrogenase/alcohol dehydrogenase</fullName>
    </submittedName>
</protein>
<keyword evidence="3" id="KW-0520">NAD</keyword>
<dbReference type="PROSITE" id="PS00913">
    <property type="entry name" value="ADH_IRON_1"/>
    <property type="match status" value="1"/>
</dbReference>
<proteinExistence type="inferred from homology"/>
<comment type="similarity">
    <text evidence="1">Belongs to the iron-containing alcohol dehydrogenase family.</text>
</comment>
<evidence type="ECO:0000313" key="7">
    <source>
        <dbReference type="Proteomes" id="UP000183508"/>
    </source>
</evidence>
<keyword evidence="2" id="KW-0560">Oxidoreductase</keyword>
<reference evidence="7" key="1">
    <citation type="submission" date="2016-10" db="EMBL/GenBank/DDBJ databases">
        <authorList>
            <person name="Varghese N."/>
        </authorList>
    </citation>
    <scope>NUCLEOTIDE SEQUENCE [LARGE SCALE GENOMIC DNA]</scope>
    <source>
        <strain evidence="7">DSM 17980</strain>
    </source>
</reference>
<dbReference type="InterPro" id="IPR018211">
    <property type="entry name" value="ADH_Fe_CS"/>
</dbReference>
<dbReference type="InterPro" id="IPR056798">
    <property type="entry name" value="ADH_Fe_C"/>
</dbReference>
<feature type="domain" description="Alcohol dehydrogenase iron-type/glycerol dehydrogenase GldA" evidence="4">
    <location>
        <begin position="7"/>
        <end position="174"/>
    </location>
</feature>
<sequence length="384" mass="40376">MSTVYLPVRIEFAPGRSATVGEDLRGLGCNRVLVVTDPGVRAAGLLDGILGSLREAGLSAVVFGDVVPDPDEACASRAAGVYRNEGCDGILAVGGGSSIDTAKAAGLLATNPGPLLAYEGVNKVPNPLPPLAVIPTTCGTGSEVTNVTVITDAHHYKTPILSPYLIPKLAVLDPDLLRTLPPHLVASTGMDALTHAMESYTNRVQHWYAEACALQAMRMIADSIRPATVNRHPDAIARMLYASTLAGIAFTLSRLGLVHAMSHPVSGFAGVPHGLANAVLLPYVMAYNMVGNPQAYAAVAQALGVPDQGSAIRTAEAGVREVMRMNRDLGIPDRFDGLGVTREMFPDMIRDTFRSGNIPINPREVTEQDVARLYEAALTGAAPV</sequence>
<dbReference type="PROSITE" id="PS00060">
    <property type="entry name" value="ADH_IRON_2"/>
    <property type="match status" value="1"/>
</dbReference>
<dbReference type="EMBL" id="FPBV01000003">
    <property type="protein sequence ID" value="SFU51673.1"/>
    <property type="molecule type" value="Genomic_DNA"/>
</dbReference>
<dbReference type="FunFam" id="3.40.50.1970:FF:000003">
    <property type="entry name" value="Alcohol dehydrogenase, iron-containing"/>
    <property type="match status" value="1"/>
</dbReference>
<dbReference type="AlphaFoldDB" id="A0A1I7GT87"/>
<evidence type="ECO:0000259" key="4">
    <source>
        <dbReference type="Pfam" id="PF00465"/>
    </source>
</evidence>
<dbReference type="OrthoDB" id="9815791at2"/>
<dbReference type="Pfam" id="PF25137">
    <property type="entry name" value="ADH_Fe_C"/>
    <property type="match status" value="1"/>
</dbReference>
<dbReference type="Gene3D" id="3.40.50.1970">
    <property type="match status" value="1"/>
</dbReference>
<dbReference type="FunFam" id="1.20.1090.10:FF:000001">
    <property type="entry name" value="Aldehyde-alcohol dehydrogenase"/>
    <property type="match status" value="1"/>
</dbReference>
<dbReference type="CDD" id="cd08551">
    <property type="entry name" value="Fe-ADH"/>
    <property type="match status" value="1"/>
</dbReference>
<dbReference type="SUPFAM" id="SSF56796">
    <property type="entry name" value="Dehydroquinate synthase-like"/>
    <property type="match status" value="1"/>
</dbReference>
<feature type="domain" description="Fe-containing alcohol dehydrogenase-like C-terminal" evidence="5">
    <location>
        <begin position="186"/>
        <end position="378"/>
    </location>
</feature>
<organism evidence="6 7">
    <name type="scientific">Alicyclobacillus macrosporangiidus</name>
    <dbReference type="NCBI Taxonomy" id="392015"/>
    <lineage>
        <taxon>Bacteria</taxon>
        <taxon>Bacillati</taxon>
        <taxon>Bacillota</taxon>
        <taxon>Bacilli</taxon>
        <taxon>Bacillales</taxon>
        <taxon>Alicyclobacillaceae</taxon>
        <taxon>Alicyclobacillus</taxon>
    </lineage>
</organism>